<reference evidence="1 2" key="1">
    <citation type="submission" date="2015-12" db="EMBL/GenBank/DDBJ databases">
        <title>Diversity of Burkholderia near neighbor genomes.</title>
        <authorList>
            <person name="Sahl J."/>
            <person name="Wagner D."/>
            <person name="Keim P."/>
        </authorList>
    </citation>
    <scope>NUCLEOTIDE SEQUENCE [LARGE SCALE GENOMIC DNA]</scope>
    <source>
        <strain evidence="1 2">BDU6</strain>
    </source>
</reference>
<evidence type="ECO:0000313" key="2">
    <source>
        <dbReference type="Proteomes" id="UP000062519"/>
    </source>
</evidence>
<organism evidence="1 2">
    <name type="scientific">Burkholderia mayonis</name>
    <dbReference type="NCBI Taxonomy" id="1385591"/>
    <lineage>
        <taxon>Bacteria</taxon>
        <taxon>Pseudomonadati</taxon>
        <taxon>Pseudomonadota</taxon>
        <taxon>Betaproteobacteria</taxon>
        <taxon>Burkholderiales</taxon>
        <taxon>Burkholderiaceae</taxon>
        <taxon>Burkholderia</taxon>
        <taxon>pseudomallei group</taxon>
    </lineage>
</organism>
<evidence type="ECO:0000313" key="1">
    <source>
        <dbReference type="EMBL" id="AOJ03738.1"/>
    </source>
</evidence>
<dbReference type="AlphaFoldDB" id="A0A1B4FJE8"/>
<dbReference type="Proteomes" id="UP000062519">
    <property type="component" value="Chromosome 2"/>
</dbReference>
<protein>
    <submittedName>
        <fullName evidence="1">Uncharacterized protein</fullName>
    </submittedName>
</protein>
<sequence length="204" mass="23034">MLWNLNVNVAHDVHPLWRERSDRAPGTPCVSRAETFSMRLIEQHRLGFVSTALWDDELGRIALLDAIDLRRLARLGSAVAMRESIRLCVLGNDVRHCTRVLGRGLVDRVLALPCSVDAVPLGRLNGTGMTQRLPLRLLRFQRRILRALCDCLPDSAARRVRLKFRPGYFKHAEPVDDARKCAKVVLAMHEHADLSARAKCILGY</sequence>
<dbReference type="EMBL" id="CP013387">
    <property type="protein sequence ID" value="AOJ03738.1"/>
    <property type="molecule type" value="Genomic_DNA"/>
</dbReference>
<name>A0A1B4FJE8_9BURK</name>
<keyword evidence="2" id="KW-1185">Reference proteome</keyword>
<gene>
    <name evidence="1" type="ORF">WS70_17525</name>
</gene>
<accession>A0A1B4FJE8</accession>
<proteinExistence type="predicted"/>
<dbReference type="KEGG" id="buu:WS70_17525"/>